<reference evidence="1" key="1">
    <citation type="submission" date="2020-06" db="EMBL/GenBank/DDBJ databases">
        <authorList>
            <person name="Li T."/>
            <person name="Hu X."/>
            <person name="Zhang T."/>
            <person name="Song X."/>
            <person name="Zhang H."/>
            <person name="Dai N."/>
            <person name="Sheng W."/>
            <person name="Hou X."/>
            <person name="Wei L."/>
        </authorList>
    </citation>
    <scope>NUCLEOTIDE SEQUENCE</scope>
    <source>
        <strain evidence="1">K16</strain>
        <tissue evidence="1">Leaf</tissue>
    </source>
</reference>
<evidence type="ECO:0008006" key="3">
    <source>
        <dbReference type="Google" id="ProtNLM"/>
    </source>
</evidence>
<comment type="caution">
    <text evidence="1">The sequence shown here is derived from an EMBL/GenBank/DDBJ whole genome shotgun (WGS) entry which is preliminary data.</text>
</comment>
<dbReference type="Gene3D" id="3.60.10.10">
    <property type="entry name" value="Endonuclease/exonuclease/phosphatase"/>
    <property type="match status" value="1"/>
</dbReference>
<sequence length="167" mass="19019">MNGICVPSRGKSGLDDKLDWWHFTGIYGEPDTSKRERTWNLLTRLWINLIGHGSVPEILMKYRVSQKNLGTASPDLATPKLPSSDRQMCLSDLGFIGPPFTWCNRHSAPTTVRERLDRACANSEWTHLFPDVSVTHEPMNCSDHATLIIRLTDTPKFRSHTARPWSF</sequence>
<reference evidence="1" key="2">
    <citation type="journal article" date="2024" name="Plant">
        <title>Genomic evolution and insights into agronomic trait innovations of Sesamum species.</title>
        <authorList>
            <person name="Miao H."/>
            <person name="Wang L."/>
            <person name="Qu L."/>
            <person name="Liu H."/>
            <person name="Sun Y."/>
            <person name="Le M."/>
            <person name="Wang Q."/>
            <person name="Wei S."/>
            <person name="Zheng Y."/>
            <person name="Lin W."/>
            <person name="Duan Y."/>
            <person name="Cao H."/>
            <person name="Xiong S."/>
            <person name="Wang X."/>
            <person name="Wei L."/>
            <person name="Li C."/>
            <person name="Ma Q."/>
            <person name="Ju M."/>
            <person name="Zhao R."/>
            <person name="Li G."/>
            <person name="Mu C."/>
            <person name="Tian Q."/>
            <person name="Mei H."/>
            <person name="Zhang T."/>
            <person name="Gao T."/>
            <person name="Zhang H."/>
        </authorList>
    </citation>
    <scope>NUCLEOTIDE SEQUENCE</scope>
    <source>
        <strain evidence="1">K16</strain>
    </source>
</reference>
<dbReference type="PANTHER" id="PTHR33710">
    <property type="entry name" value="BNAC02G09200D PROTEIN"/>
    <property type="match status" value="1"/>
</dbReference>
<accession>A0AAE1VZS3</accession>
<dbReference type="InterPro" id="IPR036691">
    <property type="entry name" value="Endo/exonu/phosph_ase_sf"/>
</dbReference>
<protein>
    <recommendedName>
        <fullName evidence="3">Endonuclease/exonuclease/phosphatase domain-containing protein</fullName>
    </recommendedName>
</protein>
<evidence type="ECO:0000313" key="2">
    <source>
        <dbReference type="Proteomes" id="UP001289374"/>
    </source>
</evidence>
<organism evidence="1 2">
    <name type="scientific">Sesamum angolense</name>
    <dbReference type="NCBI Taxonomy" id="2727404"/>
    <lineage>
        <taxon>Eukaryota</taxon>
        <taxon>Viridiplantae</taxon>
        <taxon>Streptophyta</taxon>
        <taxon>Embryophyta</taxon>
        <taxon>Tracheophyta</taxon>
        <taxon>Spermatophyta</taxon>
        <taxon>Magnoliopsida</taxon>
        <taxon>eudicotyledons</taxon>
        <taxon>Gunneridae</taxon>
        <taxon>Pentapetalae</taxon>
        <taxon>asterids</taxon>
        <taxon>lamiids</taxon>
        <taxon>Lamiales</taxon>
        <taxon>Pedaliaceae</taxon>
        <taxon>Sesamum</taxon>
    </lineage>
</organism>
<name>A0AAE1VZS3_9LAMI</name>
<gene>
    <name evidence="1" type="ORF">Sango_2936800</name>
</gene>
<dbReference type="AlphaFoldDB" id="A0AAE1VZS3"/>
<evidence type="ECO:0000313" key="1">
    <source>
        <dbReference type="EMBL" id="KAK4381774.1"/>
    </source>
</evidence>
<dbReference type="SUPFAM" id="SSF56219">
    <property type="entry name" value="DNase I-like"/>
    <property type="match status" value="1"/>
</dbReference>
<dbReference type="EMBL" id="JACGWL010000814">
    <property type="protein sequence ID" value="KAK4381774.1"/>
    <property type="molecule type" value="Genomic_DNA"/>
</dbReference>
<proteinExistence type="predicted"/>
<dbReference type="Proteomes" id="UP001289374">
    <property type="component" value="Unassembled WGS sequence"/>
</dbReference>
<dbReference type="PANTHER" id="PTHR33710:SF71">
    <property type="entry name" value="ENDONUCLEASE_EXONUCLEASE_PHOSPHATASE DOMAIN-CONTAINING PROTEIN"/>
    <property type="match status" value="1"/>
</dbReference>
<keyword evidence="2" id="KW-1185">Reference proteome</keyword>